<protein>
    <submittedName>
        <fullName evidence="1">Uncharacterized protein</fullName>
    </submittedName>
</protein>
<dbReference type="EMBL" id="JABFAC010000007">
    <property type="protein sequence ID" value="MBA0619444.1"/>
    <property type="molecule type" value="Genomic_DNA"/>
</dbReference>
<accession>A0A7J8S053</accession>
<keyword evidence="2" id="KW-1185">Reference proteome</keyword>
<gene>
    <name evidence="1" type="ORF">Godav_028619</name>
</gene>
<proteinExistence type="predicted"/>
<feature type="non-terminal residue" evidence="1">
    <location>
        <position position="1"/>
    </location>
</feature>
<dbReference type="PANTHER" id="PTHR31549">
    <property type="entry name" value="PROTEIN, PUTATIVE (DUF247)-RELATED-RELATED"/>
    <property type="match status" value="1"/>
</dbReference>
<dbReference type="Proteomes" id="UP000593561">
    <property type="component" value="Unassembled WGS sequence"/>
</dbReference>
<reference evidence="1 2" key="1">
    <citation type="journal article" date="2019" name="Genome Biol. Evol.">
        <title>Insights into the evolution of the New World diploid cottons (Gossypium, subgenus Houzingenia) based on genome sequencing.</title>
        <authorList>
            <person name="Grover C.E."/>
            <person name="Arick M.A. 2nd"/>
            <person name="Thrash A."/>
            <person name="Conover J.L."/>
            <person name="Sanders W.S."/>
            <person name="Peterson D.G."/>
            <person name="Frelichowski J.E."/>
            <person name="Scheffler J.A."/>
            <person name="Scheffler B.E."/>
            <person name="Wendel J.F."/>
        </authorList>
    </citation>
    <scope>NUCLEOTIDE SEQUENCE [LARGE SCALE GENOMIC DNA]</scope>
    <source>
        <strain evidence="1">27</strain>
        <tissue evidence="1">Leaf</tissue>
    </source>
</reference>
<name>A0A7J8S053_GOSDV</name>
<dbReference type="PANTHER" id="PTHR31549:SF260">
    <property type="match status" value="1"/>
</dbReference>
<sequence>MNLIAYEMCPDFYNNNFTVTSYIGFLDSLIDEAEDVKELRDAGILYNRLGSDKEVAKLIKKMNMDLVPSLMIYRHVKLQIHDHHNNMWIRYPAQVYVLFLGLVGRFSHLWVPLVHFLSVLCRLIIPYINQ</sequence>
<evidence type="ECO:0000313" key="1">
    <source>
        <dbReference type="EMBL" id="MBA0619444.1"/>
    </source>
</evidence>
<dbReference type="Pfam" id="PF03140">
    <property type="entry name" value="DUF247"/>
    <property type="match status" value="1"/>
</dbReference>
<dbReference type="InterPro" id="IPR004158">
    <property type="entry name" value="DUF247_pln"/>
</dbReference>
<dbReference type="AlphaFoldDB" id="A0A7J8S053"/>
<organism evidence="1 2">
    <name type="scientific">Gossypium davidsonii</name>
    <name type="common">Davidson's cotton</name>
    <name type="synonym">Gossypium klotzschianum subsp. davidsonii</name>
    <dbReference type="NCBI Taxonomy" id="34287"/>
    <lineage>
        <taxon>Eukaryota</taxon>
        <taxon>Viridiplantae</taxon>
        <taxon>Streptophyta</taxon>
        <taxon>Embryophyta</taxon>
        <taxon>Tracheophyta</taxon>
        <taxon>Spermatophyta</taxon>
        <taxon>Magnoliopsida</taxon>
        <taxon>eudicotyledons</taxon>
        <taxon>Gunneridae</taxon>
        <taxon>Pentapetalae</taxon>
        <taxon>rosids</taxon>
        <taxon>malvids</taxon>
        <taxon>Malvales</taxon>
        <taxon>Malvaceae</taxon>
        <taxon>Malvoideae</taxon>
        <taxon>Gossypium</taxon>
    </lineage>
</organism>
<evidence type="ECO:0000313" key="2">
    <source>
        <dbReference type="Proteomes" id="UP000593561"/>
    </source>
</evidence>
<comment type="caution">
    <text evidence="1">The sequence shown here is derived from an EMBL/GenBank/DDBJ whole genome shotgun (WGS) entry which is preliminary data.</text>
</comment>